<keyword evidence="10" id="KW-1185">Reference proteome</keyword>
<protein>
    <submittedName>
        <fullName evidence="9">Multidrug export protein EmrB</fullName>
    </submittedName>
</protein>
<dbReference type="HOGENOM" id="CLU_000960_10_9_5"/>
<keyword evidence="6 7" id="KW-0472">Membrane</keyword>
<dbReference type="AlphaFoldDB" id="A0A0B7J5Q8"/>
<evidence type="ECO:0000313" key="10">
    <source>
        <dbReference type="Proteomes" id="UP000018149"/>
    </source>
</evidence>
<dbReference type="Proteomes" id="UP000018149">
    <property type="component" value="Chromosome I"/>
</dbReference>
<keyword evidence="4 7" id="KW-0812">Transmembrane</keyword>
<accession>A0A0B7J5Q8</accession>
<dbReference type="PANTHER" id="PTHR42718">
    <property type="entry name" value="MAJOR FACILITATOR SUPERFAMILY MULTIDRUG TRANSPORTER MFSC"/>
    <property type="match status" value="1"/>
</dbReference>
<evidence type="ECO:0000256" key="3">
    <source>
        <dbReference type="ARBA" id="ARBA00022475"/>
    </source>
</evidence>
<comment type="subcellular location">
    <subcellularLocation>
        <location evidence="1">Cell inner membrane</location>
        <topology evidence="1">Multi-pass membrane protein</topology>
    </subcellularLocation>
</comment>
<dbReference type="STRING" id="109232.RMONA_07180"/>
<dbReference type="InterPro" id="IPR020846">
    <property type="entry name" value="MFS_dom"/>
</dbReference>
<feature type="domain" description="Major facilitator superfamily (MFS) profile" evidence="8">
    <location>
        <begin position="9"/>
        <end position="113"/>
    </location>
</feature>
<feature type="transmembrane region" description="Helical" evidence="7">
    <location>
        <begin position="47"/>
        <end position="66"/>
    </location>
</feature>
<evidence type="ECO:0000313" key="9">
    <source>
        <dbReference type="EMBL" id="CEO17788.1"/>
    </source>
</evidence>
<dbReference type="PANTHER" id="PTHR42718:SF46">
    <property type="entry name" value="BLR6921 PROTEIN"/>
    <property type="match status" value="1"/>
</dbReference>
<evidence type="ECO:0000256" key="7">
    <source>
        <dbReference type="SAM" id="Phobius"/>
    </source>
</evidence>
<gene>
    <name evidence="9" type="primary">emrB_2</name>
    <name evidence="9" type="ORF">RMONA_07180</name>
</gene>
<reference evidence="9 10" key="1">
    <citation type="submission" date="2015-01" db="EMBL/GenBank/DDBJ databases">
        <title>Draft genome sequence of Rickettsia monacensis strain IrR/Munich.</title>
        <authorList>
            <person name="Felsheim R.F."/>
            <person name="Johnson S.L."/>
            <person name="Kurtti T.J."/>
            <person name="Munderloh U.G."/>
        </authorList>
    </citation>
    <scope>NUCLEOTIDE SEQUENCE [LARGE SCALE GENOMIC DNA]</scope>
    <source>
        <strain evidence="9 10">IrR/Munich</strain>
    </source>
</reference>
<feature type="transmembrane region" description="Helical" evidence="7">
    <location>
        <begin position="78"/>
        <end position="111"/>
    </location>
</feature>
<dbReference type="Gene3D" id="1.20.1250.20">
    <property type="entry name" value="MFS general substrate transporter like domains"/>
    <property type="match status" value="1"/>
</dbReference>
<sequence>MCVQYKHIVAIIYTITLFLDRLDLTIINVALPTIADHFGISVINANWISIAFLLALSISIPISNWLGDKFGLKNIYILSIILFGVASCLCASINNFYVLILLRFLLVIFCIRE</sequence>
<keyword evidence="2" id="KW-0813">Transport</keyword>
<dbReference type="GO" id="GO:0022857">
    <property type="term" value="F:transmembrane transporter activity"/>
    <property type="evidence" value="ECO:0007669"/>
    <property type="project" value="InterPro"/>
</dbReference>
<evidence type="ECO:0000256" key="5">
    <source>
        <dbReference type="ARBA" id="ARBA00022989"/>
    </source>
</evidence>
<organism evidence="9 10">
    <name type="scientific">Rickettsia monacensis</name>
    <dbReference type="NCBI Taxonomy" id="109232"/>
    <lineage>
        <taxon>Bacteria</taxon>
        <taxon>Pseudomonadati</taxon>
        <taxon>Pseudomonadota</taxon>
        <taxon>Alphaproteobacteria</taxon>
        <taxon>Rickettsiales</taxon>
        <taxon>Rickettsiaceae</taxon>
        <taxon>Rickettsieae</taxon>
        <taxon>Rickettsia</taxon>
        <taxon>spotted fever group</taxon>
    </lineage>
</organism>
<evidence type="ECO:0000256" key="6">
    <source>
        <dbReference type="ARBA" id="ARBA00023136"/>
    </source>
</evidence>
<name>A0A0B7J5Q8_9RICK</name>
<evidence type="ECO:0000256" key="2">
    <source>
        <dbReference type="ARBA" id="ARBA00022448"/>
    </source>
</evidence>
<keyword evidence="3" id="KW-1003">Cell membrane</keyword>
<proteinExistence type="predicted"/>
<dbReference type="RefSeq" id="WP_023508118.1">
    <property type="nucleotide sequence ID" value="NZ_LN794217.1"/>
</dbReference>
<evidence type="ECO:0000256" key="1">
    <source>
        <dbReference type="ARBA" id="ARBA00004429"/>
    </source>
</evidence>
<dbReference type="SUPFAM" id="SSF103473">
    <property type="entry name" value="MFS general substrate transporter"/>
    <property type="match status" value="1"/>
</dbReference>
<dbReference type="InterPro" id="IPR036259">
    <property type="entry name" value="MFS_trans_sf"/>
</dbReference>
<evidence type="ECO:0000256" key="4">
    <source>
        <dbReference type="ARBA" id="ARBA00022692"/>
    </source>
</evidence>
<keyword evidence="5 7" id="KW-1133">Transmembrane helix</keyword>
<dbReference type="EMBL" id="LN794217">
    <property type="protein sequence ID" value="CEO17788.1"/>
    <property type="molecule type" value="Genomic_DNA"/>
</dbReference>
<evidence type="ECO:0000259" key="8">
    <source>
        <dbReference type="PROSITE" id="PS50850"/>
    </source>
</evidence>
<dbReference type="PROSITE" id="PS50850">
    <property type="entry name" value="MFS"/>
    <property type="match status" value="1"/>
</dbReference>
<dbReference type="Pfam" id="PF07690">
    <property type="entry name" value="MFS_1"/>
    <property type="match status" value="1"/>
</dbReference>
<dbReference type="InterPro" id="IPR011701">
    <property type="entry name" value="MFS"/>
</dbReference>
<dbReference type="GO" id="GO:0005886">
    <property type="term" value="C:plasma membrane"/>
    <property type="evidence" value="ECO:0007669"/>
    <property type="project" value="UniProtKB-SubCell"/>
</dbReference>
<dbReference type="KEGG" id="rmc:RMONA_07180"/>